<sequence>MAKRQAVTNVERAAHSVKRHMGDHGRRFPEYGDVDGKRYTAQEINQGGREDRGPERS</sequence>
<accession>A0ABP5QBP1</accession>
<evidence type="ECO:0000256" key="1">
    <source>
        <dbReference type="SAM" id="MobiDB-lite"/>
    </source>
</evidence>
<feature type="compositionally biased region" description="Basic and acidic residues" evidence="1">
    <location>
        <begin position="48"/>
        <end position="57"/>
    </location>
</feature>
<dbReference type="EMBL" id="BAAART010000055">
    <property type="protein sequence ID" value="GAA2230845.1"/>
    <property type="molecule type" value="Genomic_DNA"/>
</dbReference>
<protein>
    <submittedName>
        <fullName evidence="2">Uncharacterized protein</fullName>
    </submittedName>
</protein>
<evidence type="ECO:0000313" key="3">
    <source>
        <dbReference type="Proteomes" id="UP001501474"/>
    </source>
</evidence>
<reference evidence="3" key="1">
    <citation type="journal article" date="2019" name="Int. J. Syst. Evol. Microbiol.">
        <title>The Global Catalogue of Microorganisms (GCM) 10K type strain sequencing project: providing services to taxonomists for standard genome sequencing and annotation.</title>
        <authorList>
            <consortium name="The Broad Institute Genomics Platform"/>
            <consortium name="The Broad Institute Genome Sequencing Center for Infectious Disease"/>
            <person name="Wu L."/>
            <person name="Ma J."/>
        </authorList>
    </citation>
    <scope>NUCLEOTIDE SEQUENCE [LARGE SCALE GENOMIC DNA]</scope>
    <source>
        <strain evidence="3">JCM 3053</strain>
    </source>
</reference>
<gene>
    <name evidence="2" type="ORF">GCM10010104_25680</name>
</gene>
<name>A0ABP5QBP1_9ACTN</name>
<proteinExistence type="predicted"/>
<evidence type="ECO:0000313" key="2">
    <source>
        <dbReference type="EMBL" id="GAA2230845.1"/>
    </source>
</evidence>
<comment type="caution">
    <text evidence="2">The sequence shown here is derived from an EMBL/GenBank/DDBJ whole genome shotgun (WGS) entry which is preliminary data.</text>
</comment>
<feature type="region of interest" description="Disordered" evidence="1">
    <location>
        <begin position="1"/>
        <end position="57"/>
    </location>
</feature>
<keyword evidence="3" id="KW-1185">Reference proteome</keyword>
<dbReference type="Proteomes" id="UP001501474">
    <property type="component" value="Unassembled WGS sequence"/>
</dbReference>
<organism evidence="2 3">
    <name type="scientific">Streptomyces indiaensis</name>
    <dbReference type="NCBI Taxonomy" id="284033"/>
    <lineage>
        <taxon>Bacteria</taxon>
        <taxon>Bacillati</taxon>
        <taxon>Actinomycetota</taxon>
        <taxon>Actinomycetes</taxon>
        <taxon>Kitasatosporales</taxon>
        <taxon>Streptomycetaceae</taxon>
        <taxon>Streptomyces</taxon>
    </lineage>
</organism>
<feature type="compositionally biased region" description="Basic and acidic residues" evidence="1">
    <location>
        <begin position="20"/>
        <end position="40"/>
    </location>
</feature>